<evidence type="ECO:0008006" key="3">
    <source>
        <dbReference type="Google" id="ProtNLM"/>
    </source>
</evidence>
<proteinExistence type="predicted"/>
<evidence type="ECO:0000313" key="1">
    <source>
        <dbReference type="EMBL" id="CAG9621841.1"/>
    </source>
</evidence>
<sequence length="189" mass="21517">MDDLINFMLLGQLNNKEGVNTLIYIYNDFGGTHSTALAAAYHLKLLSKHQKLTKEDVLNVPFFNKLTPDEKGIFFFHGYDEEHNAVYSVGRHSSKIAVKSLVNLCKLFNESYQLDQKIIFTNTSPTVPFPMTIGGFFSRVLKFDFIGVPLLIWGAKISYKDVVNLVDNTKQEAMNSNEKVIKLDNIQYK</sequence>
<dbReference type="Proteomes" id="UP000789833">
    <property type="component" value="Unassembled WGS sequence"/>
</dbReference>
<name>A0ABN8A9I7_9BACI</name>
<reference evidence="1 2" key="1">
    <citation type="submission" date="2021-10" db="EMBL/GenBank/DDBJ databases">
        <authorList>
            <person name="Criscuolo A."/>
        </authorList>
    </citation>
    <scope>NUCLEOTIDE SEQUENCE [LARGE SCALE GENOMIC DNA]</scope>
    <source>
        <strain evidence="2">CIP 111883</strain>
    </source>
</reference>
<comment type="caution">
    <text evidence="1">The sequence shown here is derived from an EMBL/GenBank/DDBJ whole genome shotgun (WGS) entry which is preliminary data.</text>
</comment>
<dbReference type="EMBL" id="CAKJTJ010000014">
    <property type="protein sequence ID" value="CAG9621841.1"/>
    <property type="molecule type" value="Genomic_DNA"/>
</dbReference>
<organism evidence="1 2">
    <name type="scientific">Sutcliffiella rhizosphaerae</name>
    <dbReference type="NCBI Taxonomy" id="2880967"/>
    <lineage>
        <taxon>Bacteria</taxon>
        <taxon>Bacillati</taxon>
        <taxon>Bacillota</taxon>
        <taxon>Bacilli</taxon>
        <taxon>Bacillales</taxon>
        <taxon>Bacillaceae</taxon>
        <taxon>Sutcliffiella</taxon>
    </lineage>
</organism>
<protein>
    <recommendedName>
        <fullName evidence="3">DUF3189 family protein</fullName>
    </recommendedName>
</protein>
<gene>
    <name evidence="1" type="ORF">BACCIP111883_02632</name>
</gene>
<dbReference type="InterPro" id="IPR021525">
    <property type="entry name" value="DUF3189"/>
</dbReference>
<keyword evidence="2" id="KW-1185">Reference proteome</keyword>
<dbReference type="Pfam" id="PF11385">
    <property type="entry name" value="DUF3189"/>
    <property type="match status" value="1"/>
</dbReference>
<evidence type="ECO:0000313" key="2">
    <source>
        <dbReference type="Proteomes" id="UP000789833"/>
    </source>
</evidence>
<accession>A0ABN8A9I7</accession>